<protein>
    <submittedName>
        <fullName evidence="2">Uncharacterized protein</fullName>
    </submittedName>
</protein>
<name>A0A1A8ZBV6_PLAOA</name>
<accession>A0A1A8ZBV6</accession>
<evidence type="ECO:0000313" key="2">
    <source>
        <dbReference type="EMBL" id="SBT41357.1"/>
    </source>
</evidence>
<organism evidence="2 5">
    <name type="scientific">Plasmodium ovale wallikeri</name>
    <dbReference type="NCBI Taxonomy" id="864142"/>
    <lineage>
        <taxon>Eukaryota</taxon>
        <taxon>Sar</taxon>
        <taxon>Alveolata</taxon>
        <taxon>Apicomplexa</taxon>
        <taxon>Aconoidasida</taxon>
        <taxon>Haemosporida</taxon>
        <taxon>Plasmodiidae</taxon>
        <taxon>Plasmodium</taxon>
        <taxon>Plasmodium (Plasmodium)</taxon>
    </lineage>
</organism>
<keyword evidence="5" id="KW-1185">Reference proteome</keyword>
<sequence length="85" mass="9573">MSENRPRIRERGDGRRSSQFKDFGKSAKNCPTKNSPVCLPFCGMWDHHLNIRSGECACVCAKSNFLHVEGEKNHRSSSSQDIPHA</sequence>
<dbReference type="Proteomes" id="UP000078555">
    <property type="component" value="Unassembled WGS sequence"/>
</dbReference>
<evidence type="ECO:0000313" key="5">
    <source>
        <dbReference type="Proteomes" id="UP000078555"/>
    </source>
</evidence>
<evidence type="ECO:0000256" key="1">
    <source>
        <dbReference type="SAM" id="MobiDB-lite"/>
    </source>
</evidence>
<dbReference type="EMBL" id="FLRE01000160">
    <property type="protein sequence ID" value="SBT41735.1"/>
    <property type="molecule type" value="Genomic_DNA"/>
</dbReference>
<dbReference type="AlphaFoldDB" id="A0A1A8ZBV6"/>
<evidence type="ECO:0000313" key="4">
    <source>
        <dbReference type="Proteomes" id="UP000078550"/>
    </source>
</evidence>
<evidence type="ECO:0000313" key="3">
    <source>
        <dbReference type="EMBL" id="SBT41735.1"/>
    </source>
</evidence>
<feature type="compositionally biased region" description="Basic and acidic residues" evidence="1">
    <location>
        <begin position="1"/>
        <end position="16"/>
    </location>
</feature>
<proteinExistence type="predicted"/>
<dbReference type="EMBL" id="FLRD01000119">
    <property type="protein sequence ID" value="SBT41357.1"/>
    <property type="molecule type" value="Genomic_DNA"/>
</dbReference>
<gene>
    <name evidence="2" type="ORF">POVWA1_043870</name>
    <name evidence="3" type="ORF">POVWA2_042380</name>
</gene>
<feature type="region of interest" description="Disordered" evidence="1">
    <location>
        <begin position="1"/>
        <end position="27"/>
    </location>
</feature>
<reference evidence="4 5" key="1">
    <citation type="submission" date="2016-05" db="EMBL/GenBank/DDBJ databases">
        <authorList>
            <person name="Naeem Raeece"/>
        </authorList>
    </citation>
    <scope>NUCLEOTIDE SEQUENCE [LARGE SCALE GENOMIC DNA]</scope>
</reference>
<dbReference type="Proteomes" id="UP000078550">
    <property type="component" value="Unassembled WGS sequence"/>
</dbReference>
<reference evidence="2" key="2">
    <citation type="submission" date="2016-05" db="EMBL/GenBank/DDBJ databases">
        <authorList>
            <person name="Lavstsen T."/>
            <person name="Jespersen J.S."/>
        </authorList>
    </citation>
    <scope>NUCLEOTIDE SEQUENCE [LARGE SCALE GENOMIC DNA]</scope>
</reference>